<organism evidence="2">
    <name type="scientific">Ignisphaera aggregans</name>
    <dbReference type="NCBI Taxonomy" id="334771"/>
    <lineage>
        <taxon>Archaea</taxon>
        <taxon>Thermoproteota</taxon>
        <taxon>Thermoprotei</taxon>
        <taxon>Desulfurococcales</taxon>
        <taxon>Desulfurococcaceae</taxon>
        <taxon>Ignisphaera</taxon>
    </lineage>
</organism>
<accession>A0A7J3I6K9</accession>
<evidence type="ECO:0000313" key="3">
    <source>
        <dbReference type="EMBL" id="HGQ19025.1"/>
    </source>
</evidence>
<comment type="caution">
    <text evidence="2">The sequence shown here is derived from an EMBL/GenBank/DDBJ whole genome shotgun (WGS) entry which is preliminary data.</text>
</comment>
<proteinExistence type="predicted"/>
<keyword evidence="1" id="KW-0812">Transmembrane</keyword>
<protein>
    <submittedName>
        <fullName evidence="2">Uncharacterized protein</fullName>
    </submittedName>
</protein>
<dbReference type="EMBL" id="DTBZ01000160">
    <property type="protein sequence ID" value="HGQ19025.1"/>
    <property type="molecule type" value="Genomic_DNA"/>
</dbReference>
<reference evidence="2" key="1">
    <citation type="journal article" date="2020" name="mSystems">
        <title>Genome- and Community-Level Interaction Insights into Carbon Utilization and Element Cycling Functions of Hydrothermarchaeota in Hydrothermal Sediment.</title>
        <authorList>
            <person name="Zhou Z."/>
            <person name="Liu Y."/>
            <person name="Xu W."/>
            <person name="Pan J."/>
            <person name="Luo Z.H."/>
            <person name="Li M."/>
        </authorList>
    </citation>
    <scope>NUCLEOTIDE SEQUENCE [LARGE SCALE GENOMIC DNA]</scope>
    <source>
        <strain evidence="2">SpSt-618</strain>
        <strain evidence="3">SpSt-657</strain>
    </source>
</reference>
<dbReference type="AlphaFoldDB" id="A0A7J3I6K9"/>
<dbReference type="EMBL" id="DTAI01000069">
    <property type="protein sequence ID" value="HGN36359.1"/>
    <property type="molecule type" value="Genomic_DNA"/>
</dbReference>
<feature type="transmembrane region" description="Helical" evidence="1">
    <location>
        <begin position="63"/>
        <end position="82"/>
    </location>
</feature>
<sequence>MASRYATFTEIVILSSTAAMLYALLVAIVSLLLSFPGFGPVILPQPFLQLYVGRWTISYRFDGLWTIVWIIYLLAIHILLYYLTASLFKLRRPFIVISILLYLLNLIMVLYGYSDVELRLYVERYTIGYLGLLPGIGATILIEYLGYRIGKTLLPKISSKSNLHSTRLQKSFAL</sequence>
<name>A0A7J3I6K9_9CREN</name>
<keyword evidence="1" id="KW-0472">Membrane</keyword>
<keyword evidence="1" id="KW-1133">Transmembrane helix</keyword>
<evidence type="ECO:0000256" key="1">
    <source>
        <dbReference type="SAM" id="Phobius"/>
    </source>
</evidence>
<feature type="transmembrane region" description="Helical" evidence="1">
    <location>
        <begin position="21"/>
        <end position="43"/>
    </location>
</feature>
<feature type="transmembrane region" description="Helical" evidence="1">
    <location>
        <begin position="126"/>
        <end position="147"/>
    </location>
</feature>
<feature type="transmembrane region" description="Helical" evidence="1">
    <location>
        <begin position="94"/>
        <end position="114"/>
    </location>
</feature>
<evidence type="ECO:0000313" key="2">
    <source>
        <dbReference type="EMBL" id="HGN36359.1"/>
    </source>
</evidence>
<gene>
    <name evidence="2" type="ORF">ENT87_02245</name>
    <name evidence="3" type="ORF">ENU30_08675</name>
</gene>